<accession>A0A1I7XG93</accession>
<name>A0A1I7XG93_HETBA</name>
<keyword evidence="2" id="KW-1185">Reference proteome</keyword>
<evidence type="ECO:0000256" key="1">
    <source>
        <dbReference type="SAM" id="Coils"/>
    </source>
</evidence>
<organism evidence="2 3">
    <name type="scientific">Heterorhabditis bacteriophora</name>
    <name type="common">Entomopathogenic nematode worm</name>
    <dbReference type="NCBI Taxonomy" id="37862"/>
    <lineage>
        <taxon>Eukaryota</taxon>
        <taxon>Metazoa</taxon>
        <taxon>Ecdysozoa</taxon>
        <taxon>Nematoda</taxon>
        <taxon>Chromadorea</taxon>
        <taxon>Rhabditida</taxon>
        <taxon>Rhabditina</taxon>
        <taxon>Rhabditomorpha</taxon>
        <taxon>Strongyloidea</taxon>
        <taxon>Heterorhabditidae</taxon>
        <taxon>Heterorhabditis</taxon>
    </lineage>
</organism>
<evidence type="ECO:0000313" key="3">
    <source>
        <dbReference type="WBParaSite" id="Hba_16532"/>
    </source>
</evidence>
<protein>
    <submittedName>
        <fullName evidence="3">LETM1 domain-containing protein</fullName>
    </submittedName>
</protein>
<keyword evidence="1" id="KW-0175">Coiled coil</keyword>
<evidence type="ECO:0000313" key="2">
    <source>
        <dbReference type="Proteomes" id="UP000095283"/>
    </source>
</evidence>
<dbReference type="Proteomes" id="UP000095283">
    <property type="component" value="Unplaced"/>
</dbReference>
<dbReference type="PANTHER" id="PTHR14009:SF1">
    <property type="entry name" value="MITOCHONDRIAL PROTON_CALCIUM EXCHANGER PROTEIN"/>
    <property type="match status" value="1"/>
</dbReference>
<dbReference type="WBParaSite" id="Hba_16532">
    <property type="protein sequence ID" value="Hba_16532"/>
    <property type="gene ID" value="Hba_16532"/>
</dbReference>
<reference evidence="3" key="1">
    <citation type="submission" date="2016-11" db="UniProtKB">
        <authorList>
            <consortium name="WormBaseParasite"/>
        </authorList>
    </citation>
    <scope>IDENTIFICATION</scope>
</reference>
<dbReference type="GO" id="GO:0005743">
    <property type="term" value="C:mitochondrial inner membrane"/>
    <property type="evidence" value="ECO:0007669"/>
    <property type="project" value="InterPro"/>
</dbReference>
<sequence length="117" mass="14005">MRTHLLNAKLLNLQILNTSLRFAATDRSKVEYTLKMLKEDLQKQQDEEAKKLKLVHVTNNHITKPTIVEKVVREMKHYYHGFRLLALETKLSTKYMWRVLRGDTLSRRERQQLVRSM</sequence>
<dbReference type="InterPro" id="IPR044202">
    <property type="entry name" value="LETM1/MDM38-like"/>
</dbReference>
<feature type="coiled-coil region" evidence="1">
    <location>
        <begin position="27"/>
        <end position="54"/>
    </location>
</feature>
<dbReference type="AlphaFoldDB" id="A0A1I7XG93"/>
<dbReference type="PANTHER" id="PTHR14009">
    <property type="entry name" value="LEUCINE ZIPPER-EF-HAND CONTAINING TRANSMEMBRANE PROTEIN"/>
    <property type="match status" value="1"/>
</dbReference>
<proteinExistence type="predicted"/>
<dbReference type="GO" id="GO:0030003">
    <property type="term" value="P:intracellular monoatomic cation homeostasis"/>
    <property type="evidence" value="ECO:0007669"/>
    <property type="project" value="TreeGrafter"/>
</dbReference>